<dbReference type="EMBL" id="DYXM01000223">
    <property type="protein sequence ID" value="HJE91661.1"/>
    <property type="molecule type" value="Genomic_DNA"/>
</dbReference>
<dbReference type="Proteomes" id="UP000776650">
    <property type="component" value="Unassembled WGS sequence"/>
</dbReference>
<name>A0A921F4S2_9ACTN</name>
<dbReference type="RefSeq" id="WP_303914376.1">
    <property type="nucleotide sequence ID" value="NZ_DYXM01000223.1"/>
</dbReference>
<accession>A0A921F4S2</accession>
<evidence type="ECO:0008006" key="3">
    <source>
        <dbReference type="Google" id="ProtNLM"/>
    </source>
</evidence>
<organism evidence="1 2">
    <name type="scientific">Dietzia timorensis</name>
    <dbReference type="NCBI Taxonomy" id="499555"/>
    <lineage>
        <taxon>Bacteria</taxon>
        <taxon>Bacillati</taxon>
        <taxon>Actinomycetota</taxon>
        <taxon>Actinomycetes</taxon>
        <taxon>Mycobacteriales</taxon>
        <taxon>Dietziaceae</taxon>
        <taxon>Dietzia</taxon>
    </lineage>
</organism>
<reference evidence="1" key="2">
    <citation type="submission" date="2021-09" db="EMBL/GenBank/DDBJ databases">
        <authorList>
            <person name="Gilroy R."/>
        </authorList>
    </citation>
    <scope>NUCLEOTIDE SEQUENCE</scope>
    <source>
        <strain evidence="1">ChiGjej1B1-18357</strain>
    </source>
</reference>
<reference evidence="1" key="1">
    <citation type="journal article" date="2021" name="PeerJ">
        <title>Extensive microbial diversity within the chicken gut microbiome revealed by metagenomics and culture.</title>
        <authorList>
            <person name="Gilroy R."/>
            <person name="Ravi A."/>
            <person name="Getino M."/>
            <person name="Pursley I."/>
            <person name="Horton D.L."/>
            <person name="Alikhan N.F."/>
            <person name="Baker D."/>
            <person name="Gharbi K."/>
            <person name="Hall N."/>
            <person name="Watson M."/>
            <person name="Adriaenssens E.M."/>
            <person name="Foster-Nyarko E."/>
            <person name="Jarju S."/>
            <person name="Secka A."/>
            <person name="Antonio M."/>
            <person name="Oren A."/>
            <person name="Chaudhuri R.R."/>
            <person name="La Ragione R."/>
            <person name="Hildebrand F."/>
            <person name="Pallen M.J."/>
        </authorList>
    </citation>
    <scope>NUCLEOTIDE SEQUENCE</scope>
    <source>
        <strain evidence="1">ChiGjej1B1-18357</strain>
    </source>
</reference>
<gene>
    <name evidence="1" type="ORF">K8V11_11715</name>
</gene>
<comment type="caution">
    <text evidence="1">The sequence shown here is derived from an EMBL/GenBank/DDBJ whole genome shotgun (WGS) entry which is preliminary data.</text>
</comment>
<evidence type="ECO:0000313" key="1">
    <source>
        <dbReference type="EMBL" id="HJE91661.1"/>
    </source>
</evidence>
<dbReference type="SUPFAM" id="SSF53335">
    <property type="entry name" value="S-adenosyl-L-methionine-dependent methyltransferases"/>
    <property type="match status" value="1"/>
</dbReference>
<proteinExistence type="predicted"/>
<dbReference type="Gene3D" id="3.40.50.150">
    <property type="entry name" value="Vaccinia Virus protein VP39"/>
    <property type="match status" value="1"/>
</dbReference>
<dbReference type="InterPro" id="IPR029063">
    <property type="entry name" value="SAM-dependent_MTases_sf"/>
</dbReference>
<dbReference type="AlphaFoldDB" id="A0A921F4S2"/>
<evidence type="ECO:0000313" key="2">
    <source>
        <dbReference type="Proteomes" id="UP000776650"/>
    </source>
</evidence>
<protein>
    <recommendedName>
        <fullName evidence="3">O-methyltransferase</fullName>
    </recommendedName>
</protein>
<sequence>MTVGSGEADPTGLSALYERCLGTAEPDSTTGDDAGKAALAGALRAAREESSELGGHAPDANATALLQLLASMSQASSAVYIGSAPGVVALSLLTGMSSAAGGTKPGMVTAITSDPHHSEAGKKAVKAAGFPASSCRVIAARPLEVMGKLAAGSYGLVVAHDGEVEAKALATRGLELVGGGAVVILDSISFFDEVDGLPETAHITRLPLGNGMSILTA</sequence>